<dbReference type="OrthoDB" id="2193994at2"/>
<dbReference type="Proteomes" id="UP000198948">
    <property type="component" value="Unassembled WGS sequence"/>
</dbReference>
<name>A0A1H9PMN4_9LACT</name>
<feature type="transmembrane region" description="Helical" evidence="1">
    <location>
        <begin position="7"/>
        <end position="27"/>
    </location>
</feature>
<dbReference type="RefSeq" id="WP_092649191.1">
    <property type="nucleotide sequence ID" value="NZ_FOHA01000001.1"/>
</dbReference>
<feature type="transmembrane region" description="Helical" evidence="1">
    <location>
        <begin position="33"/>
        <end position="57"/>
    </location>
</feature>
<protein>
    <submittedName>
        <fullName evidence="2">Uncharacterized protein</fullName>
    </submittedName>
</protein>
<dbReference type="EMBL" id="FOHA01000001">
    <property type="protein sequence ID" value="SER49521.1"/>
    <property type="molecule type" value="Genomic_DNA"/>
</dbReference>
<sequence length="61" mass="6932">MSIKRFVQLFICYALSVVVSLFIVDLFKIKGFWLVSLVISVIGFIVICIPLTILTVLKNKK</sequence>
<proteinExistence type="predicted"/>
<keyword evidence="1" id="KW-1133">Transmembrane helix</keyword>
<accession>A0A1H9PMN4</accession>
<evidence type="ECO:0000313" key="3">
    <source>
        <dbReference type="Proteomes" id="UP000198948"/>
    </source>
</evidence>
<organism evidence="2 3">
    <name type="scientific">Isobaculum melis</name>
    <dbReference type="NCBI Taxonomy" id="142588"/>
    <lineage>
        <taxon>Bacteria</taxon>
        <taxon>Bacillati</taxon>
        <taxon>Bacillota</taxon>
        <taxon>Bacilli</taxon>
        <taxon>Lactobacillales</taxon>
        <taxon>Carnobacteriaceae</taxon>
        <taxon>Isobaculum</taxon>
    </lineage>
</organism>
<keyword evidence="1" id="KW-0472">Membrane</keyword>
<dbReference type="AlphaFoldDB" id="A0A1H9PMN4"/>
<reference evidence="2 3" key="1">
    <citation type="submission" date="2016-10" db="EMBL/GenBank/DDBJ databases">
        <authorList>
            <person name="de Groot N.N."/>
        </authorList>
    </citation>
    <scope>NUCLEOTIDE SEQUENCE [LARGE SCALE GENOMIC DNA]</scope>
    <source>
        <strain evidence="2 3">DSM 13760</strain>
    </source>
</reference>
<gene>
    <name evidence="2" type="ORF">SAMN04488559_10125</name>
</gene>
<evidence type="ECO:0000256" key="1">
    <source>
        <dbReference type="SAM" id="Phobius"/>
    </source>
</evidence>
<evidence type="ECO:0000313" key="2">
    <source>
        <dbReference type="EMBL" id="SER49521.1"/>
    </source>
</evidence>
<keyword evidence="1" id="KW-0812">Transmembrane</keyword>
<keyword evidence="3" id="KW-1185">Reference proteome</keyword>